<dbReference type="Proteomes" id="UP000291289">
    <property type="component" value="Unassembled WGS sequence"/>
</dbReference>
<proteinExistence type="predicted"/>
<comment type="caution">
    <text evidence="1">The sequence shown here is derived from an EMBL/GenBank/DDBJ whole genome shotgun (WGS) entry which is preliminary data.</text>
</comment>
<dbReference type="AlphaFoldDB" id="A0A4R0QP58"/>
<reference evidence="1 2" key="1">
    <citation type="submission" date="2018-12" db="EMBL/GenBank/DDBJ databases">
        <title>Alloscrdovia theropitheci sp. nov: a novel taxon from the feces of the bleeding-herat monkey (Theropithecus geleda).</title>
        <authorList>
            <person name="Modesto M."/>
        </authorList>
    </citation>
    <scope>NUCLEOTIDE SEQUENCE [LARGE SCALE GENOMIC DNA]</scope>
    <source>
        <strain evidence="1 2">GLDI4/2</strain>
    </source>
</reference>
<name>A0A4R0QP58_9BIFI</name>
<organism evidence="1 2">
    <name type="scientific">Alloscardovia theropitheci</name>
    <dbReference type="NCBI Taxonomy" id="2496842"/>
    <lineage>
        <taxon>Bacteria</taxon>
        <taxon>Bacillati</taxon>
        <taxon>Actinomycetota</taxon>
        <taxon>Actinomycetes</taxon>
        <taxon>Bifidobacteriales</taxon>
        <taxon>Bifidobacteriaceae</taxon>
        <taxon>Alloscardovia</taxon>
    </lineage>
</organism>
<evidence type="ECO:0000313" key="1">
    <source>
        <dbReference type="EMBL" id="TCD53993.1"/>
    </source>
</evidence>
<accession>A0A4R0QP58</accession>
<dbReference type="EMBL" id="RXLP01000023">
    <property type="protein sequence ID" value="TCD53993.1"/>
    <property type="molecule type" value="Genomic_DNA"/>
</dbReference>
<dbReference type="RefSeq" id="WP_131284645.1">
    <property type="nucleotide sequence ID" value="NZ_RXLP01000023.1"/>
</dbReference>
<sequence length="88" mass="10062">MVDYHGYPPELVEQQKSFLTEVYTAGIQSIYISAIKNYKDRAKQYAEEVKKKIDSDRDAMDSAIQGESSQAIRECINTYAQKYDSIGK</sequence>
<evidence type="ECO:0000313" key="2">
    <source>
        <dbReference type="Proteomes" id="UP000291289"/>
    </source>
</evidence>
<protein>
    <submittedName>
        <fullName evidence="1">Uncharacterized protein</fullName>
    </submittedName>
</protein>
<keyword evidence="2" id="KW-1185">Reference proteome</keyword>
<gene>
    <name evidence="1" type="ORF">EJ419_06080</name>
</gene>